<evidence type="ECO:0000313" key="1">
    <source>
        <dbReference type="EMBL" id="KAI5649399.1"/>
    </source>
</evidence>
<protein>
    <submittedName>
        <fullName evidence="1">Uncharacterized protein</fullName>
    </submittedName>
</protein>
<accession>A0ACB9ZNX0</accession>
<sequence>MASILCPGKISWPELFGRKGDERAITIIQMENHMVTAVFLVPEGSAVTDDFRCNRVRLWINHQNIIVRVPIIG</sequence>
<gene>
    <name evidence="1" type="ORF">M9H77_35404</name>
</gene>
<reference evidence="2" key="1">
    <citation type="journal article" date="2023" name="Nat. Plants">
        <title>Single-cell RNA sequencing provides a high-resolution roadmap for understanding the multicellular compartmentation of specialized metabolism.</title>
        <authorList>
            <person name="Sun S."/>
            <person name="Shen X."/>
            <person name="Li Y."/>
            <person name="Li Y."/>
            <person name="Wang S."/>
            <person name="Li R."/>
            <person name="Zhang H."/>
            <person name="Shen G."/>
            <person name="Guo B."/>
            <person name="Wei J."/>
            <person name="Xu J."/>
            <person name="St-Pierre B."/>
            <person name="Chen S."/>
            <person name="Sun C."/>
        </authorList>
    </citation>
    <scope>NUCLEOTIDE SEQUENCE [LARGE SCALE GENOMIC DNA]</scope>
</reference>
<organism evidence="1 2">
    <name type="scientific">Catharanthus roseus</name>
    <name type="common">Madagascar periwinkle</name>
    <name type="synonym">Vinca rosea</name>
    <dbReference type="NCBI Taxonomy" id="4058"/>
    <lineage>
        <taxon>Eukaryota</taxon>
        <taxon>Viridiplantae</taxon>
        <taxon>Streptophyta</taxon>
        <taxon>Embryophyta</taxon>
        <taxon>Tracheophyta</taxon>
        <taxon>Spermatophyta</taxon>
        <taxon>Magnoliopsida</taxon>
        <taxon>eudicotyledons</taxon>
        <taxon>Gunneridae</taxon>
        <taxon>Pentapetalae</taxon>
        <taxon>asterids</taxon>
        <taxon>lamiids</taxon>
        <taxon>Gentianales</taxon>
        <taxon>Apocynaceae</taxon>
        <taxon>Rauvolfioideae</taxon>
        <taxon>Vinceae</taxon>
        <taxon>Catharanthinae</taxon>
        <taxon>Catharanthus</taxon>
    </lineage>
</organism>
<name>A0ACB9ZNX0_CATRO</name>
<dbReference type="Proteomes" id="UP001060085">
    <property type="component" value="Linkage Group LG08"/>
</dbReference>
<proteinExistence type="predicted"/>
<dbReference type="EMBL" id="CM044708">
    <property type="protein sequence ID" value="KAI5649399.1"/>
    <property type="molecule type" value="Genomic_DNA"/>
</dbReference>
<keyword evidence="2" id="KW-1185">Reference proteome</keyword>
<comment type="caution">
    <text evidence="1">The sequence shown here is derived from an EMBL/GenBank/DDBJ whole genome shotgun (WGS) entry which is preliminary data.</text>
</comment>
<evidence type="ECO:0000313" key="2">
    <source>
        <dbReference type="Proteomes" id="UP001060085"/>
    </source>
</evidence>